<keyword evidence="2" id="KW-1185">Reference proteome</keyword>
<evidence type="ECO:0008006" key="3">
    <source>
        <dbReference type="Google" id="ProtNLM"/>
    </source>
</evidence>
<gene>
    <name evidence="1" type="ORF">K6Q96_06735</name>
</gene>
<accession>A0ABY4WXI3</accession>
<name>A0ABY4WXI3_9GAMM</name>
<evidence type="ECO:0000313" key="2">
    <source>
        <dbReference type="Proteomes" id="UP001056255"/>
    </source>
</evidence>
<evidence type="ECO:0000313" key="1">
    <source>
        <dbReference type="EMBL" id="USH03683.1"/>
    </source>
</evidence>
<dbReference type="RefSeq" id="WP_251878897.1">
    <property type="nucleotide sequence ID" value="NZ_CP082275.1"/>
</dbReference>
<organism evidence="1 2">
    <name type="scientific">Grimontia kaedaensis</name>
    <dbReference type="NCBI Taxonomy" id="2872157"/>
    <lineage>
        <taxon>Bacteria</taxon>
        <taxon>Pseudomonadati</taxon>
        <taxon>Pseudomonadota</taxon>
        <taxon>Gammaproteobacteria</taxon>
        <taxon>Vibrionales</taxon>
        <taxon>Vibrionaceae</taxon>
        <taxon>Grimontia</taxon>
    </lineage>
</organism>
<sequence>MTIKKGAIVGTGERIAEVHDFLRERLNNIHDIQAHSDNLTIMRAILYTSFIDALGATRYGKEVNTRERFTRVIIEHGNWPEAEKICPMHLHRFLEVSPGLPEVLQKLNGLLNDWQLQPDGIIYLDSAPHKDEIAELWPDQGKRKHHKKKLEHFTHVNLLYGMRNGLLHQQYSANGFPLFPKEHKNVHYVYWNKGEKNAHLELIHPSEFLGNLCDTLLENVMNDFETKKEKPWETGHFPSYLIDGLY</sequence>
<protein>
    <recommendedName>
        <fullName evidence="3">RiboL-PSP-HEPN domain-containing protein</fullName>
    </recommendedName>
</protein>
<proteinExistence type="predicted"/>
<reference evidence="1" key="1">
    <citation type="submission" date="2021-08" db="EMBL/GenBank/DDBJ databases">
        <authorList>
            <person name="Sakaguchi M."/>
            <person name="Kikuchi T."/>
            <person name="Urbanczyk H."/>
        </authorList>
    </citation>
    <scope>NUCLEOTIDE SEQUENCE</scope>
    <source>
        <strain evidence="1">020920N</strain>
    </source>
</reference>
<dbReference type="Proteomes" id="UP001056255">
    <property type="component" value="Chromosome I"/>
</dbReference>
<dbReference type="EMBL" id="CP082275">
    <property type="protein sequence ID" value="USH03683.1"/>
    <property type="molecule type" value="Genomic_DNA"/>
</dbReference>